<protein>
    <recommendedName>
        <fullName evidence="2">Enoyl-CoA hydratase</fullName>
    </recommendedName>
</protein>
<dbReference type="Pfam" id="PF00378">
    <property type="entry name" value="ECH_1"/>
    <property type="match status" value="1"/>
</dbReference>
<dbReference type="PANTHER" id="PTHR11941">
    <property type="entry name" value="ENOYL-COA HYDRATASE-RELATED"/>
    <property type="match status" value="1"/>
</dbReference>
<name>X0X3C9_9ZZZZ</name>
<dbReference type="Gene3D" id="3.90.226.10">
    <property type="entry name" value="2-enoyl-CoA Hydratase, Chain A, domain 1"/>
    <property type="match status" value="1"/>
</dbReference>
<evidence type="ECO:0008006" key="2">
    <source>
        <dbReference type="Google" id="ProtNLM"/>
    </source>
</evidence>
<gene>
    <name evidence="1" type="ORF">S01H1_71948</name>
</gene>
<dbReference type="InterPro" id="IPR001753">
    <property type="entry name" value="Enoyl-CoA_hydra/iso"/>
</dbReference>
<reference evidence="1" key="1">
    <citation type="journal article" date="2014" name="Front. Microbiol.">
        <title>High frequency of phylogenetically diverse reductive dehalogenase-homologous genes in deep subseafloor sedimentary metagenomes.</title>
        <authorList>
            <person name="Kawai M."/>
            <person name="Futagami T."/>
            <person name="Toyoda A."/>
            <person name="Takaki Y."/>
            <person name="Nishi S."/>
            <person name="Hori S."/>
            <person name="Arai W."/>
            <person name="Tsubouchi T."/>
            <person name="Morono Y."/>
            <person name="Uchiyama I."/>
            <person name="Ito T."/>
            <person name="Fujiyama A."/>
            <person name="Inagaki F."/>
            <person name="Takami H."/>
        </authorList>
    </citation>
    <scope>NUCLEOTIDE SEQUENCE</scope>
    <source>
        <strain evidence="1">Expedition CK06-06</strain>
    </source>
</reference>
<evidence type="ECO:0000313" key="1">
    <source>
        <dbReference type="EMBL" id="GAG31158.1"/>
    </source>
</evidence>
<dbReference type="GO" id="GO:0006635">
    <property type="term" value="P:fatty acid beta-oxidation"/>
    <property type="evidence" value="ECO:0007669"/>
    <property type="project" value="TreeGrafter"/>
</dbReference>
<dbReference type="InterPro" id="IPR029045">
    <property type="entry name" value="ClpP/crotonase-like_dom_sf"/>
</dbReference>
<comment type="caution">
    <text evidence="1">The sequence shown here is derived from an EMBL/GenBank/DDBJ whole genome shotgun (WGS) entry which is preliminary data.</text>
</comment>
<dbReference type="PANTHER" id="PTHR11941:SF54">
    <property type="entry name" value="ENOYL-COA HYDRATASE, MITOCHONDRIAL"/>
    <property type="match status" value="1"/>
</dbReference>
<organism evidence="1">
    <name type="scientific">marine sediment metagenome</name>
    <dbReference type="NCBI Taxonomy" id="412755"/>
    <lineage>
        <taxon>unclassified sequences</taxon>
        <taxon>metagenomes</taxon>
        <taxon>ecological metagenomes</taxon>
    </lineage>
</organism>
<dbReference type="EMBL" id="BARS01047942">
    <property type="protein sequence ID" value="GAG31158.1"/>
    <property type="molecule type" value="Genomic_DNA"/>
</dbReference>
<sequence length="83" mass="9116">MRNWETFTVEHEGAVTVVTLNRPERMNAINGVMMAEFEEFWPAFDGDPDQRVAVVTGAGDRAFCVGADVKEIAEAGELGEAQQ</sequence>
<feature type="non-terminal residue" evidence="1">
    <location>
        <position position="83"/>
    </location>
</feature>
<accession>X0X3C9</accession>
<dbReference type="GO" id="GO:0003824">
    <property type="term" value="F:catalytic activity"/>
    <property type="evidence" value="ECO:0007669"/>
    <property type="project" value="UniProtKB-ARBA"/>
</dbReference>
<dbReference type="SUPFAM" id="SSF52096">
    <property type="entry name" value="ClpP/crotonase"/>
    <property type="match status" value="1"/>
</dbReference>
<dbReference type="AlphaFoldDB" id="X0X3C9"/>
<proteinExistence type="predicted"/>
<dbReference type="CDD" id="cd06558">
    <property type="entry name" value="crotonase-like"/>
    <property type="match status" value="1"/>
</dbReference>